<dbReference type="Proteomes" id="UP000473574">
    <property type="component" value="Unassembled WGS sequence"/>
</dbReference>
<protein>
    <submittedName>
        <fullName evidence="1">Uncharacterized protein</fullName>
    </submittedName>
</protein>
<name>A0A6M0SCS0_9CYAN</name>
<dbReference type="EMBL" id="QZCE01000002">
    <property type="protein sequence ID" value="NEZ66279.1"/>
    <property type="molecule type" value="Genomic_DNA"/>
</dbReference>
<evidence type="ECO:0000313" key="2">
    <source>
        <dbReference type="Proteomes" id="UP000473574"/>
    </source>
</evidence>
<evidence type="ECO:0000313" key="1">
    <source>
        <dbReference type="EMBL" id="NEZ66279.1"/>
    </source>
</evidence>
<dbReference type="AlphaFoldDB" id="A0A6M0SCS0"/>
<organism evidence="1 2">
    <name type="scientific">Adonisia turfae CCMR0082</name>
    <dbReference type="NCBI Taxonomy" id="2304604"/>
    <lineage>
        <taxon>Bacteria</taxon>
        <taxon>Bacillati</taxon>
        <taxon>Cyanobacteriota</taxon>
        <taxon>Adonisia</taxon>
        <taxon>Adonisia turfae</taxon>
    </lineage>
</organism>
<dbReference type="RefSeq" id="WP_163668281.1">
    <property type="nucleotide sequence ID" value="NZ_QZCE01000002.1"/>
</dbReference>
<sequence>MATSKPASSPKKTLGLEIEFGLNELVRSLDVFRSLKSHAEGYFQLCCLDSRNHGKIVFEIQGEKNLIDRFFLLDRLKKESIDTLKRLYQRHLSVVLNILF</sequence>
<comment type="caution">
    <text evidence="1">The sequence shown here is derived from an EMBL/GenBank/DDBJ whole genome shotgun (WGS) entry which is preliminary data.</text>
</comment>
<gene>
    <name evidence="1" type="ORF">D0962_26555</name>
</gene>
<accession>A0A6M0SCS0</accession>
<reference evidence="1 2" key="1">
    <citation type="journal article" date="2020" name="Microb. Ecol.">
        <title>Ecogenomics of the Marine Benthic Filamentous Cyanobacterium Adonisia.</title>
        <authorList>
            <person name="Walter J.M."/>
            <person name="Coutinho F.H."/>
            <person name="Leomil L."/>
            <person name="Hargreaves P.I."/>
            <person name="Campeao M.E."/>
            <person name="Vieira V.V."/>
            <person name="Silva B.S."/>
            <person name="Fistarol G.O."/>
            <person name="Salomon P.S."/>
            <person name="Sawabe T."/>
            <person name="Mino S."/>
            <person name="Hosokawa M."/>
            <person name="Miyashita H."/>
            <person name="Maruyama F."/>
            <person name="van Verk M.C."/>
            <person name="Dutilh B.E."/>
            <person name="Thompson C.C."/>
            <person name="Thompson F.L."/>
        </authorList>
    </citation>
    <scope>NUCLEOTIDE SEQUENCE [LARGE SCALE GENOMIC DNA]</scope>
    <source>
        <strain evidence="1 2">CCMR0082</strain>
    </source>
</reference>
<proteinExistence type="predicted"/>